<accession>A0AAX2GXB0</accession>
<reference evidence="3 5" key="2">
    <citation type="submission" date="2017-06" db="EMBL/GenBank/DDBJ databases">
        <authorList>
            <consortium name="Pathogen Informatics"/>
        </authorList>
    </citation>
    <scope>NUCLEOTIDE SEQUENCE [LARGE SCALE GENOMIC DNA]</scope>
    <source>
        <strain evidence="3 5">NCTC12947</strain>
    </source>
</reference>
<dbReference type="Proteomes" id="UP000065822">
    <property type="component" value="Chromosome"/>
</dbReference>
<evidence type="ECO:0000313" key="5">
    <source>
        <dbReference type="Proteomes" id="UP000215539"/>
    </source>
</evidence>
<dbReference type="EMBL" id="LT906449">
    <property type="protein sequence ID" value="SNV08645.1"/>
    <property type="molecule type" value="Genomic_DNA"/>
</dbReference>
<dbReference type="EMBL" id="CP014227">
    <property type="protein sequence ID" value="AMD84655.1"/>
    <property type="molecule type" value="Genomic_DNA"/>
</dbReference>
<keyword evidence="4" id="KW-1185">Reference proteome</keyword>
<gene>
    <name evidence="2" type="ORF">AXF12_03415</name>
    <name evidence="3" type="ORF">SAMEA44541418_01056</name>
</gene>
<reference evidence="2 4" key="1">
    <citation type="submission" date="2016-02" db="EMBL/GenBank/DDBJ databases">
        <authorList>
            <person name="Holder M.E."/>
            <person name="Ajami N.J."/>
            <person name="Petrosino J.F."/>
        </authorList>
    </citation>
    <scope>NUCLEOTIDE SEQUENCE [LARGE SCALE GENOMIC DNA]</scope>
    <source>
        <strain evidence="2 4">CCUG 32990</strain>
    </source>
</reference>
<feature type="region of interest" description="Disordered" evidence="1">
    <location>
        <begin position="1"/>
        <end position="63"/>
    </location>
</feature>
<dbReference type="KEGG" id="chg:AXF12_03415"/>
<sequence length="63" mass="6963">MPISTHIVVNYQSKPLRSDNEATTNPNADPRPSKSVTYTYKPGENGYPSEREGSDGGKETYTK</sequence>
<evidence type="ECO:0000313" key="4">
    <source>
        <dbReference type="Proteomes" id="UP000065822"/>
    </source>
</evidence>
<evidence type="ECO:0000313" key="2">
    <source>
        <dbReference type="EMBL" id="AMD84655.1"/>
    </source>
</evidence>
<name>A0AAX2GXB0_9FLAO</name>
<dbReference type="AlphaFoldDB" id="A0AAX2GXB0"/>
<dbReference type="RefSeq" id="WP_066428336.1">
    <property type="nucleotide sequence ID" value="NZ_CP014227.1"/>
</dbReference>
<organism evidence="3 5">
    <name type="scientific">Capnocytophaga haemolytica</name>
    <dbReference type="NCBI Taxonomy" id="45243"/>
    <lineage>
        <taxon>Bacteria</taxon>
        <taxon>Pseudomonadati</taxon>
        <taxon>Bacteroidota</taxon>
        <taxon>Flavobacteriia</taxon>
        <taxon>Flavobacteriales</taxon>
        <taxon>Flavobacteriaceae</taxon>
        <taxon>Capnocytophaga</taxon>
    </lineage>
</organism>
<evidence type="ECO:0000313" key="3">
    <source>
        <dbReference type="EMBL" id="SNV08645.1"/>
    </source>
</evidence>
<proteinExistence type="predicted"/>
<protein>
    <submittedName>
        <fullName evidence="3">Uncharacterized protein</fullName>
    </submittedName>
</protein>
<feature type="compositionally biased region" description="Polar residues" evidence="1">
    <location>
        <begin position="10"/>
        <end position="27"/>
    </location>
</feature>
<evidence type="ECO:0000256" key="1">
    <source>
        <dbReference type="SAM" id="MobiDB-lite"/>
    </source>
</evidence>
<feature type="compositionally biased region" description="Basic and acidic residues" evidence="1">
    <location>
        <begin position="49"/>
        <end position="63"/>
    </location>
</feature>
<dbReference type="Proteomes" id="UP000215539">
    <property type="component" value="Chromosome 1"/>
</dbReference>